<comment type="caution">
    <text evidence="4">The sequence shown here is derived from an EMBL/GenBank/DDBJ whole genome shotgun (WGS) entry which is preliminary data.</text>
</comment>
<evidence type="ECO:0000256" key="2">
    <source>
        <dbReference type="ARBA" id="ARBA00023134"/>
    </source>
</evidence>
<dbReference type="SUPFAM" id="SSF52540">
    <property type="entry name" value="P-loop containing nucleoside triphosphate hydrolases"/>
    <property type="match status" value="1"/>
</dbReference>
<evidence type="ECO:0000313" key="4">
    <source>
        <dbReference type="EMBL" id="CAL4116707.1"/>
    </source>
</evidence>
<evidence type="ECO:0000256" key="3">
    <source>
        <dbReference type="PIRSR" id="PIRSR606689-1"/>
    </source>
</evidence>
<organism evidence="4 5">
    <name type="scientific">Meganyctiphanes norvegica</name>
    <name type="common">Northern krill</name>
    <name type="synonym">Thysanopoda norvegica</name>
    <dbReference type="NCBI Taxonomy" id="48144"/>
    <lineage>
        <taxon>Eukaryota</taxon>
        <taxon>Metazoa</taxon>
        <taxon>Ecdysozoa</taxon>
        <taxon>Arthropoda</taxon>
        <taxon>Crustacea</taxon>
        <taxon>Multicrustacea</taxon>
        <taxon>Malacostraca</taxon>
        <taxon>Eumalacostraca</taxon>
        <taxon>Eucarida</taxon>
        <taxon>Euphausiacea</taxon>
        <taxon>Euphausiidae</taxon>
        <taxon>Meganyctiphanes</taxon>
    </lineage>
</organism>
<dbReference type="InterPro" id="IPR006689">
    <property type="entry name" value="Small_GTPase_ARF/SAR"/>
</dbReference>
<dbReference type="EMBL" id="CAXKWB010016624">
    <property type="protein sequence ID" value="CAL4116707.1"/>
    <property type="molecule type" value="Genomic_DNA"/>
</dbReference>
<dbReference type="InterPro" id="IPR027417">
    <property type="entry name" value="P-loop_NTPase"/>
</dbReference>
<dbReference type="SMART" id="SM00177">
    <property type="entry name" value="ARF"/>
    <property type="match status" value="1"/>
</dbReference>
<evidence type="ECO:0000313" key="5">
    <source>
        <dbReference type="Proteomes" id="UP001497623"/>
    </source>
</evidence>
<gene>
    <name evidence="4" type="ORF">MNOR_LOCUS21031</name>
</gene>
<dbReference type="Gene3D" id="3.40.50.300">
    <property type="entry name" value="P-loop containing nucleotide triphosphate hydrolases"/>
    <property type="match status" value="1"/>
</dbReference>
<feature type="binding site" evidence="3">
    <location>
        <position position="61"/>
    </location>
    <ligand>
        <name>GTP</name>
        <dbReference type="ChEBI" id="CHEBI:37565"/>
    </ligand>
</feature>
<dbReference type="InterPro" id="IPR024156">
    <property type="entry name" value="Small_GTPase_ARF"/>
</dbReference>
<reference evidence="4 5" key="1">
    <citation type="submission" date="2024-05" db="EMBL/GenBank/DDBJ databases">
        <authorList>
            <person name="Wallberg A."/>
        </authorList>
    </citation>
    <scope>NUCLEOTIDE SEQUENCE [LARGE SCALE GENOMIC DNA]</scope>
</reference>
<dbReference type="GO" id="GO:0005525">
    <property type="term" value="F:GTP binding"/>
    <property type="evidence" value="ECO:0007669"/>
    <property type="project" value="UniProtKB-KW"/>
</dbReference>
<dbReference type="Pfam" id="PF00025">
    <property type="entry name" value="Arf"/>
    <property type="match status" value="1"/>
</dbReference>
<proteinExistence type="predicted"/>
<sequence>MCLLITNLINYFNNKNSYKVLMVGLKTPRNDTVILNREMRSFNVEVVQYQNVKLEAWNLRGVDVTSAFWSHHLTNTCALVMFIHTGRQDTLHHTRHLLQGLTSLPDLKACPLLFLDSNTENPYPSEKLLKEILLLSSNNRPCHVANCNSNNGWEGGWGSFDGLNWLVAQLRVGKHNTKQKNVQNSKSNELLRTDTWTISYSTNDENICFKKK</sequence>
<dbReference type="Proteomes" id="UP001497623">
    <property type="component" value="Unassembled WGS sequence"/>
</dbReference>
<protein>
    <submittedName>
        <fullName evidence="4">Uncharacterized protein</fullName>
    </submittedName>
</protein>
<keyword evidence="2 3" id="KW-0342">GTP-binding</keyword>
<evidence type="ECO:0000256" key="1">
    <source>
        <dbReference type="ARBA" id="ARBA00022741"/>
    </source>
</evidence>
<dbReference type="GO" id="GO:0003924">
    <property type="term" value="F:GTPase activity"/>
    <property type="evidence" value="ECO:0007669"/>
    <property type="project" value="InterPro"/>
</dbReference>
<keyword evidence="1 3" id="KW-0547">Nucleotide-binding</keyword>
<dbReference type="PANTHER" id="PTHR11711">
    <property type="entry name" value="ADP RIBOSYLATION FACTOR-RELATED"/>
    <property type="match status" value="1"/>
</dbReference>
<accession>A0AAV2R7W9</accession>
<keyword evidence="5" id="KW-1185">Reference proteome</keyword>
<name>A0AAV2R7W9_MEGNR</name>
<dbReference type="AlphaFoldDB" id="A0AAV2R7W9"/>